<comment type="caution">
    <text evidence="1">The sequence shown here is derived from an EMBL/GenBank/DDBJ whole genome shotgun (WGS) entry which is preliminary data.</text>
</comment>
<dbReference type="Proteomes" id="UP000478052">
    <property type="component" value="Unassembled WGS sequence"/>
</dbReference>
<protein>
    <submittedName>
        <fullName evidence="1">Uncharacterized protein</fullName>
    </submittedName>
</protein>
<evidence type="ECO:0000313" key="2">
    <source>
        <dbReference type="Proteomes" id="UP000478052"/>
    </source>
</evidence>
<keyword evidence="2" id="KW-1185">Reference proteome</keyword>
<gene>
    <name evidence="1" type="ORF">FWK35_00012017</name>
</gene>
<dbReference type="AlphaFoldDB" id="A0A6G0YHL0"/>
<evidence type="ECO:0000313" key="1">
    <source>
        <dbReference type="EMBL" id="KAF0755887.1"/>
    </source>
</evidence>
<dbReference type="EMBL" id="VUJU01003993">
    <property type="protein sequence ID" value="KAF0755887.1"/>
    <property type="molecule type" value="Genomic_DNA"/>
</dbReference>
<reference evidence="1 2" key="1">
    <citation type="submission" date="2019-08" db="EMBL/GenBank/DDBJ databases">
        <title>Whole genome of Aphis craccivora.</title>
        <authorList>
            <person name="Voronova N.V."/>
            <person name="Shulinski R.S."/>
            <person name="Bandarenka Y.V."/>
            <person name="Zhorov D.G."/>
            <person name="Warner D."/>
        </authorList>
    </citation>
    <scope>NUCLEOTIDE SEQUENCE [LARGE SCALE GENOMIC DNA]</scope>
    <source>
        <strain evidence="1">180601</strain>
        <tissue evidence="1">Whole Body</tissue>
    </source>
</reference>
<accession>A0A6G0YHL0</accession>
<proteinExistence type="predicted"/>
<organism evidence="1 2">
    <name type="scientific">Aphis craccivora</name>
    <name type="common">Cowpea aphid</name>
    <dbReference type="NCBI Taxonomy" id="307492"/>
    <lineage>
        <taxon>Eukaryota</taxon>
        <taxon>Metazoa</taxon>
        <taxon>Ecdysozoa</taxon>
        <taxon>Arthropoda</taxon>
        <taxon>Hexapoda</taxon>
        <taxon>Insecta</taxon>
        <taxon>Pterygota</taxon>
        <taxon>Neoptera</taxon>
        <taxon>Paraneoptera</taxon>
        <taxon>Hemiptera</taxon>
        <taxon>Sternorrhyncha</taxon>
        <taxon>Aphidomorpha</taxon>
        <taxon>Aphidoidea</taxon>
        <taxon>Aphididae</taxon>
        <taxon>Aphidini</taxon>
        <taxon>Aphis</taxon>
        <taxon>Aphis</taxon>
    </lineage>
</organism>
<name>A0A6G0YHL0_APHCR</name>
<sequence>MTCNTLHLVMIKTRPRPRLSKSWSWSWYCKLSFGLGLGLVQDSCKTLAIFTKYKKKKTKYLPVIAA</sequence>